<dbReference type="Gene3D" id="3.90.120.10">
    <property type="entry name" value="DNA Methylase, subunit A, domain 2"/>
    <property type="match status" value="1"/>
</dbReference>
<dbReference type="InterPro" id="IPR036388">
    <property type="entry name" value="WH-like_DNA-bd_sf"/>
</dbReference>
<dbReference type="Proteomes" id="UP000011623">
    <property type="component" value="Unassembled WGS sequence"/>
</dbReference>
<reference evidence="8 9" key="1">
    <citation type="journal article" date="2014" name="PLoS Genet.">
        <title>Phylogenetically driven sequencing of extremely halophilic archaea reveals strategies for static and dynamic osmo-response.</title>
        <authorList>
            <person name="Becker E.A."/>
            <person name="Seitzer P.M."/>
            <person name="Tritt A."/>
            <person name="Larsen D."/>
            <person name="Krusor M."/>
            <person name="Yao A.I."/>
            <person name="Wu D."/>
            <person name="Madern D."/>
            <person name="Eisen J.A."/>
            <person name="Darling A.E."/>
            <person name="Facciotti M.T."/>
        </authorList>
    </citation>
    <scope>NUCLEOTIDE SEQUENCE [LARGE SCALE GENOMIC DNA]</scope>
    <source>
        <strain evidence="8 9">JCM 13557</strain>
    </source>
</reference>
<dbReference type="InterPro" id="IPR050390">
    <property type="entry name" value="C5-Methyltransferase"/>
</dbReference>
<comment type="similarity">
    <text evidence="5">Belongs to the class I-like SAM-binding methyltransferase superfamily. C5-methyltransferase family.</text>
</comment>
<dbReference type="SUPFAM" id="SSF53335">
    <property type="entry name" value="S-adenosyl-L-methionine-dependent methyltransferases"/>
    <property type="match status" value="1"/>
</dbReference>
<dbReference type="RefSeq" id="WP_008312598.1">
    <property type="nucleotide sequence ID" value="NZ_AOLW01000047.1"/>
</dbReference>
<protein>
    <recommendedName>
        <fullName evidence="1">DNA (cytosine-5-)-methyltransferase</fullName>
        <ecNumber evidence="1">2.1.1.37</ecNumber>
    </recommendedName>
</protein>
<evidence type="ECO:0000259" key="7">
    <source>
        <dbReference type="Pfam" id="PF08281"/>
    </source>
</evidence>
<dbReference type="Pfam" id="PF00145">
    <property type="entry name" value="DNA_methylase"/>
    <property type="match status" value="1"/>
</dbReference>
<dbReference type="AlphaFoldDB" id="M0KB37"/>
<evidence type="ECO:0000256" key="1">
    <source>
        <dbReference type="ARBA" id="ARBA00011975"/>
    </source>
</evidence>
<evidence type="ECO:0000256" key="5">
    <source>
        <dbReference type="RuleBase" id="RU000416"/>
    </source>
</evidence>
<dbReference type="Gene3D" id="3.40.50.150">
    <property type="entry name" value="Vaccinia Virus protein VP39"/>
    <property type="match status" value="1"/>
</dbReference>
<feature type="compositionally biased region" description="Basic and acidic residues" evidence="6">
    <location>
        <begin position="206"/>
        <end position="224"/>
    </location>
</feature>
<dbReference type="Gene3D" id="1.10.10.10">
    <property type="entry name" value="Winged helix-like DNA-binding domain superfamily/Winged helix DNA-binding domain"/>
    <property type="match status" value="1"/>
</dbReference>
<dbReference type="GO" id="GO:0032259">
    <property type="term" value="P:methylation"/>
    <property type="evidence" value="ECO:0007669"/>
    <property type="project" value="UniProtKB-KW"/>
</dbReference>
<evidence type="ECO:0000256" key="4">
    <source>
        <dbReference type="ARBA" id="ARBA00022691"/>
    </source>
</evidence>
<dbReference type="GO" id="GO:0003677">
    <property type="term" value="F:DNA binding"/>
    <property type="evidence" value="ECO:0007669"/>
    <property type="project" value="InterPro"/>
</dbReference>
<dbReference type="InterPro" id="IPR013249">
    <property type="entry name" value="RNA_pol_sigma70_r4_t2"/>
</dbReference>
<evidence type="ECO:0000256" key="2">
    <source>
        <dbReference type="ARBA" id="ARBA00022603"/>
    </source>
</evidence>
<dbReference type="GO" id="GO:0006352">
    <property type="term" value="P:DNA-templated transcription initiation"/>
    <property type="evidence" value="ECO:0007669"/>
    <property type="project" value="InterPro"/>
</dbReference>
<feature type="domain" description="RNA polymerase sigma factor 70 region 4 type 2" evidence="7">
    <location>
        <begin position="326"/>
        <end position="374"/>
    </location>
</feature>
<keyword evidence="2 8" id="KW-0489">Methyltransferase</keyword>
<dbReference type="InterPro" id="IPR016032">
    <property type="entry name" value="Sig_transdc_resp-reg_C-effctor"/>
</dbReference>
<dbReference type="InterPro" id="IPR029063">
    <property type="entry name" value="SAM-dependent_MTases_sf"/>
</dbReference>
<dbReference type="InterPro" id="IPR018117">
    <property type="entry name" value="C5_DNA_meth_AS"/>
</dbReference>
<dbReference type="PANTHER" id="PTHR10629:SF52">
    <property type="entry name" value="DNA (CYTOSINE-5)-METHYLTRANSFERASE 1"/>
    <property type="match status" value="1"/>
</dbReference>
<dbReference type="NCBIfam" id="TIGR00675">
    <property type="entry name" value="dcm"/>
    <property type="match status" value="1"/>
</dbReference>
<sequence>MALKVLDLFCGAGGFSLGFQQAGFEMLAGLDADEDALDTYRRNHSAPGYCLDLGAHEPEEVLDLLDIHPDDVDVVIGGPPCQGLSSAGHRDPDDPRNTLLLWFLDYVDATSPDAFVIENVRELTWDRNADLFDALLSRADELGFETEYQILTASDFGVPQKRKRVFVVGVRDGTPTWPEPTTTDDPPSVWSVLHDLSSRRLLNNTESDHREGTRNQWRDTEYNRDPNGSNHQVRLDPNSPSRTITNSNAHWHSGKPRALTVREEAAIQSFPLGYEFRGKPTSQSEQVGNAVPPRLAKHVAFALLDSLGKSPKTNPTESVGMTMKQVAALSGRLTPREVEALLFRANGWEWSDIAEEMGVAVSTAHEYHSRAEEKYQEALDTAVAFERLTRKE</sequence>
<dbReference type="PANTHER" id="PTHR10629">
    <property type="entry name" value="CYTOSINE-SPECIFIC METHYLTRANSFERASE"/>
    <property type="match status" value="1"/>
</dbReference>
<dbReference type="PATRIC" id="fig|1227452.3.peg.3433"/>
<dbReference type="GO" id="GO:0003886">
    <property type="term" value="F:DNA (cytosine-5-)-methyltransferase activity"/>
    <property type="evidence" value="ECO:0007669"/>
    <property type="project" value="UniProtKB-EC"/>
</dbReference>
<comment type="caution">
    <text evidence="8">The sequence shown here is derived from an EMBL/GenBank/DDBJ whole genome shotgun (WGS) entry which is preliminary data.</text>
</comment>
<keyword evidence="9" id="KW-1185">Reference proteome</keyword>
<organism evidence="8 9">
    <name type="scientific">Haloarcula amylolytica JCM 13557</name>
    <dbReference type="NCBI Taxonomy" id="1227452"/>
    <lineage>
        <taxon>Archaea</taxon>
        <taxon>Methanobacteriati</taxon>
        <taxon>Methanobacteriota</taxon>
        <taxon>Stenosarchaea group</taxon>
        <taxon>Halobacteria</taxon>
        <taxon>Halobacteriales</taxon>
        <taxon>Haloarculaceae</taxon>
        <taxon>Haloarcula</taxon>
    </lineage>
</organism>
<evidence type="ECO:0000313" key="9">
    <source>
        <dbReference type="Proteomes" id="UP000011623"/>
    </source>
</evidence>
<proteinExistence type="inferred from homology"/>
<evidence type="ECO:0000256" key="6">
    <source>
        <dbReference type="SAM" id="MobiDB-lite"/>
    </source>
</evidence>
<dbReference type="Pfam" id="PF08281">
    <property type="entry name" value="Sigma70_r4_2"/>
    <property type="match status" value="1"/>
</dbReference>
<dbReference type="PRINTS" id="PR00105">
    <property type="entry name" value="C5METTRFRASE"/>
</dbReference>
<keyword evidence="3" id="KW-0808">Transferase</keyword>
<dbReference type="PROSITE" id="PS00094">
    <property type="entry name" value="C5_MTASE_1"/>
    <property type="match status" value="1"/>
</dbReference>
<dbReference type="SUPFAM" id="SSF46894">
    <property type="entry name" value="C-terminal effector domain of the bipartite response regulators"/>
    <property type="match status" value="1"/>
</dbReference>
<accession>M0KB37</accession>
<dbReference type="InterPro" id="IPR001525">
    <property type="entry name" value="C5_MeTfrase"/>
</dbReference>
<evidence type="ECO:0000313" key="8">
    <source>
        <dbReference type="EMBL" id="EMA17040.1"/>
    </source>
</evidence>
<evidence type="ECO:0000256" key="3">
    <source>
        <dbReference type="ARBA" id="ARBA00022679"/>
    </source>
</evidence>
<gene>
    <name evidence="8" type="ORF">C442_17260</name>
</gene>
<name>M0KB37_9EURY</name>
<dbReference type="PROSITE" id="PS51679">
    <property type="entry name" value="SAM_MT_C5"/>
    <property type="match status" value="1"/>
</dbReference>
<feature type="region of interest" description="Disordered" evidence="6">
    <location>
        <begin position="201"/>
        <end position="257"/>
    </location>
</feature>
<dbReference type="GO" id="GO:0044027">
    <property type="term" value="P:negative regulation of gene expression via chromosomal CpG island methylation"/>
    <property type="evidence" value="ECO:0007669"/>
    <property type="project" value="TreeGrafter"/>
</dbReference>
<dbReference type="GO" id="GO:0016987">
    <property type="term" value="F:sigma factor activity"/>
    <property type="evidence" value="ECO:0007669"/>
    <property type="project" value="InterPro"/>
</dbReference>
<dbReference type="EMBL" id="AOLW01000047">
    <property type="protein sequence ID" value="EMA17040.1"/>
    <property type="molecule type" value="Genomic_DNA"/>
</dbReference>
<feature type="compositionally biased region" description="Polar residues" evidence="6">
    <location>
        <begin position="226"/>
        <end position="250"/>
    </location>
</feature>
<dbReference type="EC" id="2.1.1.37" evidence="1"/>
<keyword evidence="4" id="KW-0949">S-adenosyl-L-methionine</keyword>